<dbReference type="EMBL" id="AEYP01021915">
    <property type="status" value="NOT_ANNOTATED_CDS"/>
    <property type="molecule type" value="Genomic_DNA"/>
</dbReference>
<sequence>MDFSKLNLIAILRTRNTTLPAPWESSAFPPPPEGDKAHRCCQNIFIKKQGFSMQRSQ</sequence>
<dbReference type="Ensembl" id="ENSMPUT00000015525.1">
    <property type="protein sequence ID" value="ENSMPUP00000015286.1"/>
    <property type="gene ID" value="ENSMPUG00000015396.1"/>
</dbReference>
<proteinExistence type="predicted"/>
<accession>M3YVC6</accession>
<protein>
    <submittedName>
        <fullName evidence="1">Uncharacterized protein</fullName>
    </submittedName>
</protein>
<dbReference type="EMBL" id="AEYP01021916">
    <property type="status" value="NOT_ANNOTATED_CDS"/>
    <property type="molecule type" value="Genomic_DNA"/>
</dbReference>
<organism evidence="1">
    <name type="scientific">Mustela putorius furo</name>
    <name type="common">European domestic ferret</name>
    <name type="synonym">Mustela furo</name>
    <dbReference type="NCBI Taxonomy" id="9669"/>
    <lineage>
        <taxon>Eukaryota</taxon>
        <taxon>Metazoa</taxon>
        <taxon>Chordata</taxon>
        <taxon>Craniata</taxon>
        <taxon>Vertebrata</taxon>
        <taxon>Euteleostomi</taxon>
        <taxon>Mammalia</taxon>
        <taxon>Eutheria</taxon>
        <taxon>Laurasiatheria</taxon>
        <taxon>Carnivora</taxon>
        <taxon>Caniformia</taxon>
        <taxon>Musteloidea</taxon>
        <taxon>Mustelidae</taxon>
        <taxon>Mustelinae</taxon>
        <taxon>Mustela</taxon>
    </lineage>
</organism>
<dbReference type="HOGENOM" id="CLU_2995981_0_0_1"/>
<reference evidence="1" key="1">
    <citation type="submission" date="2024-06" db="UniProtKB">
        <authorList>
            <consortium name="Ensembl"/>
        </authorList>
    </citation>
    <scope>IDENTIFICATION</scope>
</reference>
<evidence type="ECO:0000313" key="1">
    <source>
        <dbReference type="Ensembl" id="ENSMPUP00000015286.1"/>
    </source>
</evidence>
<dbReference type="InParanoid" id="M3YVC6"/>
<dbReference type="AlphaFoldDB" id="M3YVC6"/>
<name>M3YVC6_MUSPF</name>